<dbReference type="KEGG" id="tsy:THSYN_14010"/>
<keyword evidence="1" id="KW-0472">Membrane</keyword>
<dbReference type="AlphaFoldDB" id="A0A2K8U958"/>
<dbReference type="OrthoDB" id="340603at2"/>
<organism evidence="2 3">
    <name type="scientific">Candidatus Thiodictyon syntrophicum</name>
    <dbReference type="NCBI Taxonomy" id="1166950"/>
    <lineage>
        <taxon>Bacteria</taxon>
        <taxon>Pseudomonadati</taxon>
        <taxon>Pseudomonadota</taxon>
        <taxon>Gammaproteobacteria</taxon>
        <taxon>Chromatiales</taxon>
        <taxon>Chromatiaceae</taxon>
        <taxon>Thiodictyon</taxon>
    </lineage>
</organism>
<sequence length="394" mass="43703">MKLSIRQIRKALAERSQAPGMLEQLGVKYYRYLGRTAGTAALRNVTIDELPDDATLQALAGNITTFAVIIAFAVGALTTFATIWVDATYRESMAAVPYWLLYGGVLTAMLVIEVAALYWLGLKTVYSLACLTGQHQAVEDYFLPVNDSVPNILARAALEVPDPVIHYLGIDPLKHLSKSRLFLVAALYKLKVILSSLVVKFLLLRMVGKGGSRTAFNWVAIPITGLWDAVTLLRVARDARLRLFGLKLTEHIVTAILTDDRLARLSPAAREGAVRAVATMMVLSQHYHPNLLVLIIRLCTAFNIREGHGYDNWDDFLALLDRVSATERYFLLDLLSVAAAFDGQVSRLEKHHLPEAFKELTDIYMLRTNRLTRMLAAGQLHAAKALCTLDFQPG</sequence>
<keyword evidence="1" id="KW-1133">Transmembrane helix</keyword>
<feature type="transmembrane region" description="Helical" evidence="1">
    <location>
        <begin position="66"/>
        <end position="87"/>
    </location>
</feature>
<proteinExistence type="predicted"/>
<feature type="transmembrane region" description="Helical" evidence="1">
    <location>
        <begin position="215"/>
        <end position="236"/>
    </location>
</feature>
<evidence type="ECO:0000313" key="2">
    <source>
        <dbReference type="EMBL" id="AUB81949.1"/>
    </source>
</evidence>
<protein>
    <submittedName>
        <fullName evidence="2">Uncharacterized protein</fullName>
    </submittedName>
</protein>
<name>A0A2K8U958_9GAMM</name>
<feature type="transmembrane region" description="Helical" evidence="1">
    <location>
        <begin position="181"/>
        <end position="203"/>
    </location>
</feature>
<keyword evidence="1" id="KW-0812">Transmembrane</keyword>
<keyword evidence="3" id="KW-1185">Reference proteome</keyword>
<dbReference type="NCBIfam" id="NF047767">
    <property type="entry name" value="LBF_2804_fam"/>
    <property type="match status" value="1"/>
</dbReference>
<evidence type="ECO:0000256" key="1">
    <source>
        <dbReference type="SAM" id="Phobius"/>
    </source>
</evidence>
<reference evidence="2 3" key="1">
    <citation type="submission" date="2017-03" db="EMBL/GenBank/DDBJ databases">
        <title>Complete genome sequence of Candidatus 'Thiodictyon syntrophicum' sp. nov. strain Cad16T, a photolithoautotroph purple sulfur bacterium isolated from an alpine meromictic lake.</title>
        <authorList>
            <person name="Luedin S.M."/>
            <person name="Pothier J.F."/>
            <person name="Danza F."/>
            <person name="Storelli N."/>
            <person name="Wittwer M."/>
            <person name="Tonolla M."/>
        </authorList>
    </citation>
    <scope>NUCLEOTIDE SEQUENCE [LARGE SCALE GENOMIC DNA]</scope>
    <source>
        <strain evidence="2 3">Cad16T</strain>
    </source>
</reference>
<accession>A0A2K8U958</accession>
<evidence type="ECO:0000313" key="3">
    <source>
        <dbReference type="Proteomes" id="UP000232638"/>
    </source>
</evidence>
<gene>
    <name evidence="2" type="ORF">THSYN_14010</name>
</gene>
<dbReference type="Proteomes" id="UP000232638">
    <property type="component" value="Chromosome"/>
</dbReference>
<dbReference type="EMBL" id="CP020370">
    <property type="protein sequence ID" value="AUB81949.1"/>
    <property type="molecule type" value="Genomic_DNA"/>
</dbReference>
<feature type="transmembrane region" description="Helical" evidence="1">
    <location>
        <begin position="99"/>
        <end position="120"/>
    </location>
</feature>